<gene>
    <name evidence="7" type="ORF">CW311_13205</name>
</gene>
<name>A0A2N0WD68_9GAMM</name>
<comment type="caution">
    <text evidence="7">The sequence shown here is derived from an EMBL/GenBank/DDBJ whole genome shotgun (WGS) entry which is preliminary data.</text>
</comment>
<evidence type="ECO:0000313" key="7">
    <source>
        <dbReference type="EMBL" id="PKF32588.1"/>
    </source>
</evidence>
<dbReference type="InterPro" id="IPR002549">
    <property type="entry name" value="AI-2E-like"/>
</dbReference>
<reference evidence="7 8" key="1">
    <citation type="submission" date="2017-12" db="EMBL/GenBank/DDBJ databases">
        <title>Draft Genome sequences of multiple microbial strains isolated from spacecraft associated surfaces.</title>
        <authorList>
            <person name="Seuylemezian A."/>
            <person name="Vaishampayan P."/>
            <person name="Venkateswaran K."/>
        </authorList>
    </citation>
    <scope>NUCLEOTIDE SEQUENCE [LARGE SCALE GENOMIC DNA]</scope>
    <source>
        <strain evidence="7 8">2P01AA</strain>
    </source>
</reference>
<proteinExistence type="inferred from homology"/>
<evidence type="ECO:0000313" key="8">
    <source>
        <dbReference type="Proteomes" id="UP000233553"/>
    </source>
</evidence>
<feature type="transmembrane region" description="Helical" evidence="6">
    <location>
        <begin position="206"/>
        <end position="225"/>
    </location>
</feature>
<evidence type="ECO:0000256" key="6">
    <source>
        <dbReference type="SAM" id="Phobius"/>
    </source>
</evidence>
<evidence type="ECO:0000256" key="1">
    <source>
        <dbReference type="ARBA" id="ARBA00004141"/>
    </source>
</evidence>
<keyword evidence="5 6" id="KW-0472">Membrane</keyword>
<feature type="transmembrane region" description="Helical" evidence="6">
    <location>
        <begin position="150"/>
        <end position="169"/>
    </location>
</feature>
<feature type="transmembrane region" description="Helical" evidence="6">
    <location>
        <begin position="231"/>
        <end position="249"/>
    </location>
</feature>
<evidence type="ECO:0000256" key="3">
    <source>
        <dbReference type="ARBA" id="ARBA00022692"/>
    </source>
</evidence>
<dbReference type="EMBL" id="PISJ01000015">
    <property type="protein sequence ID" value="PKF32588.1"/>
    <property type="molecule type" value="Genomic_DNA"/>
</dbReference>
<keyword evidence="4 6" id="KW-1133">Transmembrane helix</keyword>
<protein>
    <recommendedName>
        <fullName evidence="9">AI-2E family transporter</fullName>
    </recommendedName>
</protein>
<feature type="transmembrane region" description="Helical" evidence="6">
    <location>
        <begin position="299"/>
        <end position="328"/>
    </location>
</feature>
<accession>A0A2N0WD68</accession>
<evidence type="ECO:0000256" key="2">
    <source>
        <dbReference type="ARBA" id="ARBA00009773"/>
    </source>
</evidence>
<dbReference type="RefSeq" id="WP_101236823.1">
    <property type="nucleotide sequence ID" value="NZ_PISJ01000015.1"/>
</dbReference>
<sequence>MNLLSDRQSIIASFILMALFLMMVIPLHLLPSFFAGFLVFEIINSLSSIVEKHIDGQRARIFISIILGIITTFLIGFFITSLISFVIYDLKGTGLNSFNFKIDQTLIKFQEEMSHYLPGYLPHSVADIKNQILSFIKNNISIVKNTGTDILHNLATMVIGLIVGILVSIQNFKQHAPQPAFKAAVLHRIQKLSVSFKNVVFAQVKISLINTALFMIFVFIVLPIFNIHLPFAKTLTILTFIFGLLPIIGNLISNTLIIMAGLTISLSVAAIALAYLVIIHKLEYFVNAKIIGTKINASAWEVLLAMLIFESIFGLSGLIVAPIFYAYIKLECKDAGLI</sequence>
<feature type="transmembrane region" description="Helical" evidence="6">
    <location>
        <begin position="61"/>
        <end position="88"/>
    </location>
</feature>
<dbReference type="GO" id="GO:0016020">
    <property type="term" value="C:membrane"/>
    <property type="evidence" value="ECO:0007669"/>
    <property type="project" value="UniProtKB-SubCell"/>
</dbReference>
<comment type="subcellular location">
    <subcellularLocation>
        <location evidence="1">Membrane</location>
        <topology evidence="1">Multi-pass membrane protein</topology>
    </subcellularLocation>
</comment>
<dbReference type="AlphaFoldDB" id="A0A2N0WD68"/>
<organism evidence="7 8">
    <name type="scientific">Acinetobacter proteolyticus</name>
    <dbReference type="NCBI Taxonomy" id="1776741"/>
    <lineage>
        <taxon>Bacteria</taxon>
        <taxon>Pseudomonadati</taxon>
        <taxon>Pseudomonadota</taxon>
        <taxon>Gammaproteobacteria</taxon>
        <taxon>Moraxellales</taxon>
        <taxon>Moraxellaceae</taxon>
        <taxon>Acinetobacter</taxon>
    </lineage>
</organism>
<keyword evidence="3 6" id="KW-0812">Transmembrane</keyword>
<comment type="similarity">
    <text evidence="2">Belongs to the autoinducer-2 exporter (AI-2E) (TC 2.A.86) family.</text>
</comment>
<evidence type="ECO:0008006" key="9">
    <source>
        <dbReference type="Google" id="ProtNLM"/>
    </source>
</evidence>
<feature type="transmembrane region" description="Helical" evidence="6">
    <location>
        <begin position="12"/>
        <end position="40"/>
    </location>
</feature>
<feature type="transmembrane region" description="Helical" evidence="6">
    <location>
        <begin position="256"/>
        <end position="279"/>
    </location>
</feature>
<evidence type="ECO:0000256" key="4">
    <source>
        <dbReference type="ARBA" id="ARBA00022989"/>
    </source>
</evidence>
<evidence type="ECO:0000256" key="5">
    <source>
        <dbReference type="ARBA" id="ARBA00023136"/>
    </source>
</evidence>
<dbReference type="Pfam" id="PF01594">
    <property type="entry name" value="AI-2E_transport"/>
    <property type="match status" value="1"/>
</dbReference>
<dbReference type="Proteomes" id="UP000233553">
    <property type="component" value="Unassembled WGS sequence"/>
</dbReference>